<evidence type="ECO:0000313" key="2">
    <source>
        <dbReference type="Proteomes" id="UP001062846"/>
    </source>
</evidence>
<organism evidence="1 2">
    <name type="scientific">Rhododendron molle</name>
    <name type="common">Chinese azalea</name>
    <name type="synonym">Azalea mollis</name>
    <dbReference type="NCBI Taxonomy" id="49168"/>
    <lineage>
        <taxon>Eukaryota</taxon>
        <taxon>Viridiplantae</taxon>
        <taxon>Streptophyta</taxon>
        <taxon>Embryophyta</taxon>
        <taxon>Tracheophyta</taxon>
        <taxon>Spermatophyta</taxon>
        <taxon>Magnoliopsida</taxon>
        <taxon>eudicotyledons</taxon>
        <taxon>Gunneridae</taxon>
        <taxon>Pentapetalae</taxon>
        <taxon>asterids</taxon>
        <taxon>Ericales</taxon>
        <taxon>Ericaceae</taxon>
        <taxon>Ericoideae</taxon>
        <taxon>Rhodoreae</taxon>
        <taxon>Rhododendron</taxon>
    </lineage>
</organism>
<dbReference type="Proteomes" id="UP001062846">
    <property type="component" value="Chromosome 1"/>
</dbReference>
<name>A0ACC0Q708_RHOML</name>
<keyword evidence="2" id="KW-1185">Reference proteome</keyword>
<evidence type="ECO:0000313" key="1">
    <source>
        <dbReference type="EMBL" id="KAI8573211.1"/>
    </source>
</evidence>
<sequence length="63" mass="7098">MLFTLVSSLLILIKHGKQISLNSLPRPLWTPTPSFHMIDKVSIISPCIFHRSSSAARRWPSAL</sequence>
<dbReference type="EMBL" id="CM046388">
    <property type="protein sequence ID" value="KAI8573211.1"/>
    <property type="molecule type" value="Genomic_DNA"/>
</dbReference>
<proteinExistence type="predicted"/>
<accession>A0ACC0Q708</accession>
<protein>
    <submittedName>
        <fullName evidence="1">Uncharacterized protein</fullName>
    </submittedName>
</protein>
<gene>
    <name evidence="1" type="ORF">RHMOL_Rhmol01G0260900</name>
</gene>
<reference evidence="1" key="1">
    <citation type="submission" date="2022-02" db="EMBL/GenBank/DDBJ databases">
        <title>Plant Genome Project.</title>
        <authorList>
            <person name="Zhang R.-G."/>
        </authorList>
    </citation>
    <scope>NUCLEOTIDE SEQUENCE</scope>
    <source>
        <strain evidence="1">AT1</strain>
    </source>
</reference>
<comment type="caution">
    <text evidence="1">The sequence shown here is derived from an EMBL/GenBank/DDBJ whole genome shotgun (WGS) entry which is preliminary data.</text>
</comment>